<dbReference type="InterPro" id="IPR000089">
    <property type="entry name" value="Biotin_lipoyl"/>
</dbReference>
<dbReference type="GO" id="GO:0031405">
    <property type="term" value="F:lipoic acid binding"/>
    <property type="evidence" value="ECO:0007669"/>
    <property type="project" value="TreeGrafter"/>
</dbReference>
<evidence type="ECO:0000256" key="4">
    <source>
        <dbReference type="ARBA" id="ARBA00022679"/>
    </source>
</evidence>
<evidence type="ECO:0000256" key="7">
    <source>
        <dbReference type="RuleBase" id="RU003423"/>
    </source>
</evidence>
<dbReference type="InterPro" id="IPR036625">
    <property type="entry name" value="E3-bd_dom_sf"/>
</dbReference>
<proteinExistence type="inferred from homology"/>
<dbReference type="InterPro" id="IPR050743">
    <property type="entry name" value="2-oxoacid_DH_E2_comp"/>
</dbReference>
<evidence type="ECO:0000256" key="2">
    <source>
        <dbReference type="ARBA" id="ARBA00007317"/>
    </source>
</evidence>
<keyword evidence="6 7" id="KW-0012">Acyltransferase</keyword>
<keyword evidence="4 7" id="KW-0808">Transferase</keyword>
<dbReference type="STRING" id="1236989.JCM15548_1907"/>
<dbReference type="GO" id="GO:0016407">
    <property type="term" value="F:acetyltransferase activity"/>
    <property type="evidence" value="ECO:0007669"/>
    <property type="project" value="TreeGrafter"/>
</dbReference>
<dbReference type="InterPro" id="IPR003016">
    <property type="entry name" value="2-oxoA_DH_lipoyl-BS"/>
</dbReference>
<dbReference type="PANTHER" id="PTHR43178:SF5">
    <property type="entry name" value="LIPOAMIDE ACYLTRANSFERASE COMPONENT OF BRANCHED-CHAIN ALPHA-KETO ACID DEHYDROGENASE COMPLEX, MITOCHONDRIAL"/>
    <property type="match status" value="1"/>
</dbReference>
<dbReference type="Pfam" id="PF00198">
    <property type="entry name" value="2-oxoacid_dh"/>
    <property type="match status" value="1"/>
</dbReference>
<dbReference type="Gene3D" id="3.30.559.10">
    <property type="entry name" value="Chloramphenicol acetyltransferase-like domain"/>
    <property type="match status" value="1"/>
</dbReference>
<accession>A0A0E9LU40</accession>
<feature type="domain" description="Lipoyl-binding" evidence="9">
    <location>
        <begin position="3"/>
        <end position="78"/>
    </location>
</feature>
<dbReference type="InterPro" id="IPR004167">
    <property type="entry name" value="PSBD"/>
</dbReference>
<evidence type="ECO:0000256" key="6">
    <source>
        <dbReference type="ARBA" id="ARBA00023315"/>
    </source>
</evidence>
<dbReference type="CDD" id="cd06849">
    <property type="entry name" value="lipoyl_domain"/>
    <property type="match status" value="1"/>
</dbReference>
<dbReference type="PROSITE" id="PS51826">
    <property type="entry name" value="PSBD"/>
    <property type="match status" value="1"/>
</dbReference>
<name>A0A0E9LU40_9BACT</name>
<protein>
    <recommendedName>
        <fullName evidence="7">Dihydrolipoamide acetyltransferase component of pyruvate dehydrogenase complex</fullName>
        <ecNumber evidence="7">2.3.1.-</ecNumber>
    </recommendedName>
</protein>
<dbReference type="Proteomes" id="UP000032900">
    <property type="component" value="Unassembled WGS sequence"/>
</dbReference>
<evidence type="ECO:0000313" key="12">
    <source>
        <dbReference type="Proteomes" id="UP000032900"/>
    </source>
</evidence>
<dbReference type="PANTHER" id="PTHR43178">
    <property type="entry name" value="DIHYDROLIPOAMIDE ACETYLTRANSFERASE COMPONENT OF PYRUVATE DEHYDROGENASE COMPLEX"/>
    <property type="match status" value="1"/>
</dbReference>
<dbReference type="Gene3D" id="2.40.50.100">
    <property type="match status" value="1"/>
</dbReference>
<comment type="similarity">
    <text evidence="2 7">Belongs to the 2-oxoacid dehydrogenase family.</text>
</comment>
<dbReference type="GO" id="GO:0005737">
    <property type="term" value="C:cytoplasm"/>
    <property type="evidence" value="ECO:0007669"/>
    <property type="project" value="TreeGrafter"/>
</dbReference>
<feature type="region of interest" description="Disordered" evidence="8">
    <location>
        <begin position="81"/>
        <end position="135"/>
    </location>
</feature>
<evidence type="ECO:0000256" key="5">
    <source>
        <dbReference type="ARBA" id="ARBA00022823"/>
    </source>
</evidence>
<comment type="cofactor">
    <cofactor evidence="1 7">
        <name>(R)-lipoate</name>
        <dbReference type="ChEBI" id="CHEBI:83088"/>
    </cofactor>
</comment>
<dbReference type="SUPFAM" id="SSF52777">
    <property type="entry name" value="CoA-dependent acyltransferases"/>
    <property type="match status" value="1"/>
</dbReference>
<feature type="region of interest" description="Disordered" evidence="8">
    <location>
        <begin position="183"/>
        <end position="216"/>
    </location>
</feature>
<evidence type="ECO:0000313" key="11">
    <source>
        <dbReference type="EMBL" id="GAO28779.1"/>
    </source>
</evidence>
<feature type="compositionally biased region" description="Basic and acidic residues" evidence="8">
    <location>
        <begin position="194"/>
        <end position="210"/>
    </location>
</feature>
<dbReference type="EC" id="2.3.1.-" evidence="7"/>
<evidence type="ECO:0000256" key="3">
    <source>
        <dbReference type="ARBA" id="ARBA00011484"/>
    </source>
</evidence>
<evidence type="ECO:0000256" key="1">
    <source>
        <dbReference type="ARBA" id="ARBA00001938"/>
    </source>
</evidence>
<sequence>MSTFDILMPKMGESVEEATITKWFVKAGDTVEEDQVLLEIATDKVDSEIPSPVAGVVKEIKFETDALVPVGEIVAIISLEGSEGGEETESAEKTDASAQQEVPKAAEEDKVKMEKASTAEATSQEAPATGGDFKDSDRFYSPLVKSIAKEENISVSELESIKGSGKEGRVTKDDVLAFLKTRGDQPAASSQKSAPDEKSVQAAKPAERPAFKAPEVKAGPGDEVVEMDRLRKLIADNMVMSKQVSPHVTSIVEADVTNLVLWRNKQKDAFLKKYGEKLTFMPIFTYAAAKALRDYPGVNASVSGTNLILRKNVNIGIAVALPSGNLIVPVVKQADQKNVVGLASDINRLATQARDNKLSPDDIQGGTFTITNFGSFKNAIGTPIINQPQVAILATGTIEKKPAVLETPTGDVIAIRHKMYLSLSYDHRVVDGALGGYFLRKVADYLEEWDIDSDI</sequence>
<dbReference type="InterPro" id="IPR023213">
    <property type="entry name" value="CAT-like_dom_sf"/>
</dbReference>
<evidence type="ECO:0000259" key="10">
    <source>
        <dbReference type="PROSITE" id="PS51826"/>
    </source>
</evidence>
<gene>
    <name evidence="11" type="ORF">JCM15548_1907</name>
</gene>
<organism evidence="11 12">
    <name type="scientific">Geofilum rubicundum JCM 15548</name>
    <dbReference type="NCBI Taxonomy" id="1236989"/>
    <lineage>
        <taxon>Bacteria</taxon>
        <taxon>Pseudomonadati</taxon>
        <taxon>Bacteroidota</taxon>
        <taxon>Bacteroidia</taxon>
        <taxon>Marinilabiliales</taxon>
        <taxon>Marinilabiliaceae</taxon>
        <taxon>Geofilum</taxon>
    </lineage>
</organism>
<dbReference type="Pfam" id="PF00364">
    <property type="entry name" value="Biotin_lipoyl"/>
    <property type="match status" value="1"/>
</dbReference>
<feature type="compositionally biased region" description="Basic and acidic residues" evidence="8">
    <location>
        <begin position="104"/>
        <end position="117"/>
    </location>
</feature>
<dbReference type="InterPro" id="IPR001078">
    <property type="entry name" value="2-oxoacid_DH_actylTfrase"/>
</dbReference>
<dbReference type="Pfam" id="PF02817">
    <property type="entry name" value="E3_binding"/>
    <property type="match status" value="1"/>
</dbReference>
<dbReference type="SUPFAM" id="SSF47005">
    <property type="entry name" value="Peripheral subunit-binding domain of 2-oxo acid dehydrogenase complex"/>
    <property type="match status" value="1"/>
</dbReference>
<dbReference type="PROSITE" id="PS50968">
    <property type="entry name" value="BIOTINYL_LIPOYL"/>
    <property type="match status" value="1"/>
</dbReference>
<keyword evidence="12" id="KW-1185">Reference proteome</keyword>
<dbReference type="SUPFAM" id="SSF51230">
    <property type="entry name" value="Single hybrid motif"/>
    <property type="match status" value="1"/>
</dbReference>
<evidence type="ECO:0000259" key="9">
    <source>
        <dbReference type="PROSITE" id="PS50968"/>
    </source>
</evidence>
<evidence type="ECO:0000256" key="8">
    <source>
        <dbReference type="SAM" id="MobiDB-lite"/>
    </source>
</evidence>
<comment type="caution">
    <text evidence="11">The sequence shown here is derived from an EMBL/GenBank/DDBJ whole genome shotgun (WGS) entry which is preliminary data.</text>
</comment>
<dbReference type="InterPro" id="IPR011053">
    <property type="entry name" value="Single_hybrid_motif"/>
</dbReference>
<dbReference type="FunFam" id="3.30.559.10:FF:000007">
    <property type="entry name" value="Dihydrolipoamide acetyltransferase component of pyruvate dehydrogenase complex"/>
    <property type="match status" value="1"/>
</dbReference>
<feature type="domain" description="Peripheral subunit-binding (PSBD)" evidence="10">
    <location>
        <begin position="139"/>
        <end position="179"/>
    </location>
</feature>
<dbReference type="Gene3D" id="4.10.320.10">
    <property type="entry name" value="E3-binding domain"/>
    <property type="match status" value="1"/>
</dbReference>
<dbReference type="EMBL" id="BAZW01000004">
    <property type="protein sequence ID" value="GAO28779.1"/>
    <property type="molecule type" value="Genomic_DNA"/>
</dbReference>
<dbReference type="PROSITE" id="PS00189">
    <property type="entry name" value="LIPOYL"/>
    <property type="match status" value="1"/>
</dbReference>
<dbReference type="AlphaFoldDB" id="A0A0E9LU40"/>
<dbReference type="RefSeq" id="WP_062122496.1">
    <property type="nucleotide sequence ID" value="NZ_BAZW01000004.1"/>
</dbReference>
<reference evidence="11 12" key="1">
    <citation type="journal article" date="2015" name="Microbes Environ.">
        <title>Distribution and evolution of nitrogen fixation genes in the phylum bacteroidetes.</title>
        <authorList>
            <person name="Inoue J."/>
            <person name="Oshima K."/>
            <person name="Suda W."/>
            <person name="Sakamoto M."/>
            <person name="Iino T."/>
            <person name="Noda S."/>
            <person name="Hongoh Y."/>
            <person name="Hattori M."/>
            <person name="Ohkuma M."/>
        </authorList>
    </citation>
    <scope>NUCLEOTIDE SEQUENCE [LARGE SCALE GENOMIC DNA]</scope>
    <source>
        <strain evidence="11">JCM 15548</strain>
    </source>
</reference>
<keyword evidence="5 7" id="KW-0450">Lipoyl</keyword>
<comment type="subunit">
    <text evidence="3">Forms a 24-polypeptide structural core with octahedral symmetry.</text>
</comment>
<dbReference type="OrthoDB" id="9805770at2"/>